<evidence type="ECO:0000313" key="2">
    <source>
        <dbReference type="EMBL" id="GBP16764.1"/>
    </source>
</evidence>
<gene>
    <name evidence="2" type="primary">milt</name>
    <name evidence="2" type="ORF">EVAR_101718_1</name>
</gene>
<dbReference type="STRING" id="151549.A0A4C1TS81"/>
<feature type="compositionally biased region" description="Polar residues" evidence="1">
    <location>
        <begin position="85"/>
        <end position="115"/>
    </location>
</feature>
<protein>
    <submittedName>
        <fullName evidence="2">Trafficking kinesin-binding protein milt</fullName>
    </submittedName>
</protein>
<evidence type="ECO:0000313" key="3">
    <source>
        <dbReference type="Proteomes" id="UP000299102"/>
    </source>
</evidence>
<name>A0A4C1TS81_EUMVA</name>
<reference evidence="2 3" key="1">
    <citation type="journal article" date="2019" name="Commun. Biol.">
        <title>The bagworm genome reveals a unique fibroin gene that provides high tensile strength.</title>
        <authorList>
            <person name="Kono N."/>
            <person name="Nakamura H."/>
            <person name="Ohtoshi R."/>
            <person name="Tomita M."/>
            <person name="Numata K."/>
            <person name="Arakawa K."/>
        </authorList>
    </citation>
    <scope>NUCLEOTIDE SEQUENCE [LARGE SCALE GENOMIC DNA]</scope>
</reference>
<keyword evidence="3" id="KW-1185">Reference proteome</keyword>
<organism evidence="2 3">
    <name type="scientific">Eumeta variegata</name>
    <name type="common">Bagworm moth</name>
    <name type="synonym">Eumeta japonica</name>
    <dbReference type="NCBI Taxonomy" id="151549"/>
    <lineage>
        <taxon>Eukaryota</taxon>
        <taxon>Metazoa</taxon>
        <taxon>Ecdysozoa</taxon>
        <taxon>Arthropoda</taxon>
        <taxon>Hexapoda</taxon>
        <taxon>Insecta</taxon>
        <taxon>Pterygota</taxon>
        <taxon>Neoptera</taxon>
        <taxon>Endopterygota</taxon>
        <taxon>Lepidoptera</taxon>
        <taxon>Glossata</taxon>
        <taxon>Ditrysia</taxon>
        <taxon>Tineoidea</taxon>
        <taxon>Psychidae</taxon>
        <taxon>Oiketicinae</taxon>
        <taxon>Eumeta</taxon>
    </lineage>
</organism>
<dbReference type="AlphaFoldDB" id="A0A4C1TS81"/>
<feature type="compositionally biased region" description="Low complexity" evidence="1">
    <location>
        <begin position="17"/>
        <end position="30"/>
    </location>
</feature>
<proteinExistence type="predicted"/>
<dbReference type="Proteomes" id="UP000299102">
    <property type="component" value="Unassembled WGS sequence"/>
</dbReference>
<sequence>MFCKRLQPHQQEVQNPTSSKSTANSASNAAMQRDSNARHSETQQQQNMHKLDNDAQNTASIACIKHGKFRTIEGRVRTDLGRVSPKQNENKQTTNIKQSDAASGSGSKPAVSSNDKYQDTKEAQQSITQSFVGTVSSLLFSRKGGWL</sequence>
<feature type="region of interest" description="Disordered" evidence="1">
    <location>
        <begin position="74"/>
        <end position="128"/>
    </location>
</feature>
<feature type="region of interest" description="Disordered" evidence="1">
    <location>
        <begin position="1"/>
        <end position="54"/>
    </location>
</feature>
<feature type="compositionally biased region" description="Polar residues" evidence="1">
    <location>
        <begin position="42"/>
        <end position="54"/>
    </location>
</feature>
<comment type="caution">
    <text evidence="2">The sequence shown here is derived from an EMBL/GenBank/DDBJ whole genome shotgun (WGS) entry which is preliminary data.</text>
</comment>
<accession>A0A4C1TS81</accession>
<dbReference type="EMBL" id="BGZK01006115">
    <property type="protein sequence ID" value="GBP16764.1"/>
    <property type="molecule type" value="Genomic_DNA"/>
</dbReference>
<evidence type="ECO:0000256" key="1">
    <source>
        <dbReference type="SAM" id="MobiDB-lite"/>
    </source>
</evidence>